<name>M0MTI0_9EURY</name>
<proteinExistence type="predicted"/>
<dbReference type="PATRIC" id="fig|1227456.3.peg.4181"/>
<dbReference type="RefSeq" id="WP_005047059.1">
    <property type="nucleotide sequence ID" value="NZ_AOME01000108.1"/>
</dbReference>
<organism evidence="2 3">
    <name type="scientific">Halococcus salifodinae DSM 8989</name>
    <dbReference type="NCBI Taxonomy" id="1227456"/>
    <lineage>
        <taxon>Archaea</taxon>
        <taxon>Methanobacteriati</taxon>
        <taxon>Methanobacteriota</taxon>
        <taxon>Stenosarchaea group</taxon>
        <taxon>Halobacteria</taxon>
        <taxon>Halobacteriales</taxon>
        <taxon>Halococcaceae</taxon>
        <taxon>Halococcus</taxon>
    </lineage>
</organism>
<keyword evidence="3" id="KW-1185">Reference proteome</keyword>
<dbReference type="EMBL" id="AOME01000108">
    <property type="protein sequence ID" value="EMA47785.1"/>
    <property type="molecule type" value="Genomic_DNA"/>
</dbReference>
<sequence length="86" mass="9538">MIENATQRFESDASVTTSGTIASAPCEPESPVPERVHTERAIAYNGPLDRERVRCVSCGVHIRYTSERSDNANEHCTECQQLESGR</sequence>
<feature type="compositionally biased region" description="Polar residues" evidence="1">
    <location>
        <begin position="1"/>
        <end position="21"/>
    </location>
</feature>
<evidence type="ECO:0000256" key="1">
    <source>
        <dbReference type="SAM" id="MobiDB-lite"/>
    </source>
</evidence>
<reference evidence="2 3" key="1">
    <citation type="journal article" date="2014" name="PLoS Genet.">
        <title>Phylogenetically driven sequencing of extremely halophilic archaea reveals strategies for static and dynamic osmo-response.</title>
        <authorList>
            <person name="Becker E.A."/>
            <person name="Seitzer P.M."/>
            <person name="Tritt A."/>
            <person name="Larsen D."/>
            <person name="Krusor M."/>
            <person name="Yao A.I."/>
            <person name="Wu D."/>
            <person name="Madern D."/>
            <person name="Eisen J.A."/>
            <person name="Darling A.E."/>
            <person name="Facciotti M.T."/>
        </authorList>
    </citation>
    <scope>NUCLEOTIDE SEQUENCE [LARGE SCALE GENOMIC DNA]</scope>
    <source>
        <strain evidence="2 3">DSM 8989</strain>
    </source>
</reference>
<accession>M0MTI0</accession>
<feature type="region of interest" description="Disordered" evidence="1">
    <location>
        <begin position="1"/>
        <end position="35"/>
    </location>
</feature>
<dbReference type="STRING" id="1227456.C450_20741"/>
<comment type="caution">
    <text evidence="2">The sequence shown here is derived from an EMBL/GenBank/DDBJ whole genome shotgun (WGS) entry which is preliminary data.</text>
</comment>
<evidence type="ECO:0000313" key="3">
    <source>
        <dbReference type="Proteomes" id="UP000011625"/>
    </source>
</evidence>
<dbReference type="Proteomes" id="UP000011625">
    <property type="component" value="Unassembled WGS sequence"/>
</dbReference>
<evidence type="ECO:0000313" key="2">
    <source>
        <dbReference type="EMBL" id="EMA47785.1"/>
    </source>
</evidence>
<protein>
    <submittedName>
        <fullName evidence="2">Uncharacterized protein</fullName>
    </submittedName>
</protein>
<dbReference type="AlphaFoldDB" id="M0MTI0"/>
<gene>
    <name evidence="2" type="ORF">C450_20741</name>
</gene>